<gene>
    <name evidence="1" type="ORF">F5876DRAFT_53988</name>
</gene>
<dbReference type="EMBL" id="MU796522">
    <property type="protein sequence ID" value="KAJ3803931.1"/>
    <property type="molecule type" value="Genomic_DNA"/>
</dbReference>
<accession>A0ACC1THM5</accession>
<evidence type="ECO:0000313" key="1">
    <source>
        <dbReference type="EMBL" id="KAJ3803931.1"/>
    </source>
</evidence>
<keyword evidence="2" id="KW-1185">Reference proteome</keyword>
<sequence>DISSSYTTATLIAYTLALTLRLLEGVGRTVSSFILKGFKIFGMSYGLLHPGGTTDLQRKTLSDIPEDIRQLERKFNLDVETTVYAVCPKCSYTHLPTFTDNSTKPMYPPKCMHRPMALAEPCNESLLRDSGKPVKSFEVYSFLDWFGRFIALPGIAQYGDAFCEQVSDDHPPEDKGSACDGRFYFELKGPDGKFFVREREKEGRWFFKLHADFFNIEGNLHGGKHNSTGIMSMSCLNLPLEIREDQAYVYIPGVIQGPREPDAKAGAYNHYLRPLIDEILVAYTRGIQCASSDGQETPYERTHRVVLANISMDAKASHPFAGLSRAEREKIEHLFGVRFSEFWRLPYFSPSKQVSIDPMHALKNIFGNFFCDALRLDNPCSTKEPKNKDTTPVSSIAHFYQFTPPPPLSLVNSATITPIDAVDEDLMTAVLEWDHLSNDLCQLRHQRMSSLLVEIDAYKRELTDVHHLLSSPRPDTELMQIHLRSRLKSKKWGVLLYICNDLMVFPAQISNEIARKALRLNSIHEDQAFVWPHFTPTDIAPPRAPWASPVLSRTFHGNVACHTLTDLEQKEMMQDMARKMNWHCAAGVGHIHQLLWAPCDDSNVGKEKLAKSLNAEGIDALLYVCADLNRVPLQLPRREIKRTLIHQLTDWRMTQPLNALSWTPVDSPAVLKRINQAVREVTVPSWISKPPEYIGLPKAGTPKADNWRRLFAVFLPLALLSMWQVHSPVAASDAKEMSSVLDTSLYLTCALIAMTKHRLRLQDRLNFREYLRCHILGLKQNFPGWILPSHHVSFHIFDYMDLFGPVHNFWCFPGERLISRLRNITINNRIGEFESTLLHSFCKGSAFRRWLLHPDCPPLLKVLRQLLDKAFGLNKDNRTHAHWEESEVDILEDSELSQFRIETPLELVSLLGTRKLECFSRIHAGHGKYYGIPSAPGKGNSFICFYPGGNKCTEWVAGQIKFIFRQDGKIRFAVRRSLPIMFNQTAPDAFRSFWDRGFQAKTVSSTFSSQLDFIETDWLLGHVARWELSSSQVVCLNLVST</sequence>
<protein>
    <submittedName>
        <fullName evidence="1">Uncharacterized protein</fullName>
    </submittedName>
</protein>
<name>A0ACC1THM5_9AGAR</name>
<reference evidence="1" key="1">
    <citation type="submission" date="2022-09" db="EMBL/GenBank/DDBJ databases">
        <title>A Global Phylogenomic Analysis of the Shiitake Genus Lentinula.</title>
        <authorList>
            <consortium name="DOE Joint Genome Institute"/>
            <person name="Sierra-Patev S."/>
            <person name="Min B."/>
            <person name="Naranjo-Ortiz M."/>
            <person name="Looney B."/>
            <person name="Konkel Z."/>
            <person name="Slot J.C."/>
            <person name="Sakamoto Y."/>
            <person name="Steenwyk J.L."/>
            <person name="Rokas A."/>
            <person name="Carro J."/>
            <person name="Camarero S."/>
            <person name="Ferreira P."/>
            <person name="Molpeceres G."/>
            <person name="Ruiz-Duenas F.J."/>
            <person name="Serrano A."/>
            <person name="Henrissat B."/>
            <person name="Drula E."/>
            <person name="Hughes K.W."/>
            <person name="Mata J.L."/>
            <person name="Ishikawa N.K."/>
            <person name="Vargas-Isla R."/>
            <person name="Ushijima S."/>
            <person name="Smith C.A."/>
            <person name="Ahrendt S."/>
            <person name="Andreopoulos W."/>
            <person name="He G."/>
            <person name="Labutti K."/>
            <person name="Lipzen A."/>
            <person name="Ng V."/>
            <person name="Riley R."/>
            <person name="Sandor L."/>
            <person name="Barry K."/>
            <person name="Martinez A.T."/>
            <person name="Xiao Y."/>
            <person name="Gibbons J.G."/>
            <person name="Terashima K."/>
            <person name="Grigoriev I.V."/>
            <person name="Hibbett D.S."/>
        </authorList>
    </citation>
    <scope>NUCLEOTIDE SEQUENCE</scope>
    <source>
        <strain evidence="1">TMI1499</strain>
    </source>
</reference>
<comment type="caution">
    <text evidence="1">The sequence shown here is derived from an EMBL/GenBank/DDBJ whole genome shotgun (WGS) entry which is preliminary data.</text>
</comment>
<proteinExistence type="predicted"/>
<organism evidence="1 2">
    <name type="scientific">Lentinula aff. lateritia</name>
    <dbReference type="NCBI Taxonomy" id="2804960"/>
    <lineage>
        <taxon>Eukaryota</taxon>
        <taxon>Fungi</taxon>
        <taxon>Dikarya</taxon>
        <taxon>Basidiomycota</taxon>
        <taxon>Agaricomycotina</taxon>
        <taxon>Agaricomycetes</taxon>
        <taxon>Agaricomycetidae</taxon>
        <taxon>Agaricales</taxon>
        <taxon>Marasmiineae</taxon>
        <taxon>Omphalotaceae</taxon>
        <taxon>Lentinula</taxon>
    </lineage>
</organism>
<dbReference type="Proteomes" id="UP001163835">
    <property type="component" value="Unassembled WGS sequence"/>
</dbReference>
<evidence type="ECO:0000313" key="2">
    <source>
        <dbReference type="Proteomes" id="UP001163835"/>
    </source>
</evidence>
<feature type="non-terminal residue" evidence="1">
    <location>
        <position position="1"/>
    </location>
</feature>